<feature type="domain" description="Transferrin receptor-like dimerisation" evidence="5">
    <location>
        <begin position="774"/>
        <end position="904"/>
    </location>
</feature>
<evidence type="ECO:0000256" key="1">
    <source>
        <dbReference type="ARBA" id="ARBA00005634"/>
    </source>
</evidence>
<keyword evidence="7" id="KW-0378">Hydrolase</keyword>
<evidence type="ECO:0000256" key="3">
    <source>
        <dbReference type="SAM" id="Phobius"/>
    </source>
</evidence>
<organism evidence="7 8">
    <name type="scientific">Patellaria atrata CBS 101060</name>
    <dbReference type="NCBI Taxonomy" id="1346257"/>
    <lineage>
        <taxon>Eukaryota</taxon>
        <taxon>Fungi</taxon>
        <taxon>Dikarya</taxon>
        <taxon>Ascomycota</taxon>
        <taxon>Pezizomycotina</taxon>
        <taxon>Dothideomycetes</taxon>
        <taxon>Dothideomycetes incertae sedis</taxon>
        <taxon>Patellariales</taxon>
        <taxon>Patellariaceae</taxon>
        <taxon>Patellaria</taxon>
    </lineage>
</organism>
<dbReference type="FunFam" id="3.50.30.30:FF:000029">
    <property type="entry name" value="Glutamate carboxypeptidase Tre2, putative"/>
    <property type="match status" value="1"/>
</dbReference>
<keyword evidence="7" id="KW-0121">Carboxypeptidase</keyword>
<dbReference type="AlphaFoldDB" id="A0A9P4VNG9"/>
<evidence type="ECO:0000313" key="7">
    <source>
        <dbReference type="EMBL" id="KAF2837718.1"/>
    </source>
</evidence>
<keyword evidence="3" id="KW-1133">Transmembrane helix</keyword>
<protein>
    <submittedName>
        <fullName evidence="7">Glutamate carboxypeptidase Tre2</fullName>
    </submittedName>
</protein>
<dbReference type="Pfam" id="PF04389">
    <property type="entry name" value="Peptidase_M28"/>
    <property type="match status" value="1"/>
</dbReference>
<dbReference type="SUPFAM" id="SSF53187">
    <property type="entry name" value="Zn-dependent exopeptidases"/>
    <property type="match status" value="1"/>
</dbReference>
<dbReference type="PANTHER" id="PTHR10404:SF71">
    <property type="entry name" value="CARBOXYPEPTIDASE TRE2, PUTATIVE (AFU_ORTHOLOGUE AFUA_3G10650)-RELATED"/>
    <property type="match status" value="1"/>
</dbReference>
<feature type="compositionally biased region" description="Polar residues" evidence="2">
    <location>
        <begin position="68"/>
        <end position="77"/>
    </location>
</feature>
<feature type="domain" description="PA" evidence="4">
    <location>
        <begin position="331"/>
        <end position="399"/>
    </location>
</feature>
<keyword evidence="8" id="KW-1185">Reference proteome</keyword>
<gene>
    <name evidence="7" type="ORF">M501DRAFT_994937</name>
</gene>
<dbReference type="InterPro" id="IPR046450">
    <property type="entry name" value="PA_dom_sf"/>
</dbReference>
<dbReference type="EMBL" id="MU006098">
    <property type="protein sequence ID" value="KAF2837718.1"/>
    <property type="molecule type" value="Genomic_DNA"/>
</dbReference>
<evidence type="ECO:0000256" key="2">
    <source>
        <dbReference type="SAM" id="MobiDB-lite"/>
    </source>
</evidence>
<dbReference type="Pfam" id="PF04253">
    <property type="entry name" value="TFR_dimer"/>
    <property type="match status" value="1"/>
</dbReference>
<feature type="compositionally biased region" description="Polar residues" evidence="2">
    <location>
        <begin position="21"/>
        <end position="33"/>
    </location>
</feature>
<comment type="similarity">
    <text evidence="1">Belongs to the peptidase M28 family. M28B subfamily.</text>
</comment>
<dbReference type="FunFam" id="3.40.630.10:FF:000101">
    <property type="entry name" value="N-acetylated alpha-linked acidic dipeptidase like 1"/>
    <property type="match status" value="1"/>
</dbReference>
<keyword evidence="3" id="KW-0812">Transmembrane</keyword>
<feature type="domain" description="Peptidase M28" evidence="6">
    <location>
        <begin position="519"/>
        <end position="701"/>
    </location>
</feature>
<dbReference type="InterPro" id="IPR007365">
    <property type="entry name" value="TFR-like_dimer_dom"/>
</dbReference>
<evidence type="ECO:0000313" key="8">
    <source>
        <dbReference type="Proteomes" id="UP000799429"/>
    </source>
</evidence>
<dbReference type="Proteomes" id="UP000799429">
    <property type="component" value="Unassembled WGS sequence"/>
</dbReference>
<evidence type="ECO:0000259" key="5">
    <source>
        <dbReference type="Pfam" id="PF04253"/>
    </source>
</evidence>
<dbReference type="PANTHER" id="PTHR10404">
    <property type="entry name" value="N-ACETYLATED-ALPHA-LINKED ACIDIC DIPEPTIDASE"/>
    <property type="match status" value="1"/>
</dbReference>
<keyword evidence="3" id="KW-0472">Membrane</keyword>
<dbReference type="SUPFAM" id="SSF47672">
    <property type="entry name" value="Transferrin receptor-like dimerisation domain"/>
    <property type="match status" value="1"/>
</dbReference>
<evidence type="ECO:0000259" key="6">
    <source>
        <dbReference type="Pfam" id="PF04389"/>
    </source>
</evidence>
<dbReference type="SUPFAM" id="SSF52025">
    <property type="entry name" value="PA domain"/>
    <property type="match status" value="1"/>
</dbReference>
<dbReference type="Pfam" id="PF02225">
    <property type="entry name" value="PA"/>
    <property type="match status" value="1"/>
</dbReference>
<dbReference type="InterPro" id="IPR036757">
    <property type="entry name" value="TFR-like_dimer_dom_sf"/>
</dbReference>
<dbReference type="Gene3D" id="3.40.630.10">
    <property type="entry name" value="Zn peptidases"/>
    <property type="match status" value="1"/>
</dbReference>
<dbReference type="OrthoDB" id="5841748at2759"/>
<accession>A0A9P4VNG9</accession>
<dbReference type="GO" id="GO:0004180">
    <property type="term" value="F:carboxypeptidase activity"/>
    <property type="evidence" value="ECO:0007669"/>
    <property type="project" value="UniProtKB-KW"/>
</dbReference>
<feature type="compositionally biased region" description="Basic and acidic residues" evidence="2">
    <location>
        <begin position="1"/>
        <end position="12"/>
    </location>
</feature>
<feature type="compositionally biased region" description="Acidic residues" evidence="2">
    <location>
        <begin position="89"/>
        <end position="98"/>
    </location>
</feature>
<dbReference type="Gene3D" id="3.50.30.30">
    <property type="match status" value="1"/>
</dbReference>
<dbReference type="InterPro" id="IPR039373">
    <property type="entry name" value="Peptidase_M28B"/>
</dbReference>
<comment type="caution">
    <text evidence="7">The sequence shown here is derived from an EMBL/GenBank/DDBJ whole genome shotgun (WGS) entry which is preliminary data.</text>
</comment>
<feature type="region of interest" description="Disordered" evidence="2">
    <location>
        <begin position="1"/>
        <end position="98"/>
    </location>
</feature>
<reference evidence="7" key="1">
    <citation type="journal article" date="2020" name="Stud. Mycol.">
        <title>101 Dothideomycetes genomes: a test case for predicting lifestyles and emergence of pathogens.</title>
        <authorList>
            <person name="Haridas S."/>
            <person name="Albert R."/>
            <person name="Binder M."/>
            <person name="Bloem J."/>
            <person name="Labutti K."/>
            <person name="Salamov A."/>
            <person name="Andreopoulos B."/>
            <person name="Baker S."/>
            <person name="Barry K."/>
            <person name="Bills G."/>
            <person name="Bluhm B."/>
            <person name="Cannon C."/>
            <person name="Castanera R."/>
            <person name="Culley D."/>
            <person name="Daum C."/>
            <person name="Ezra D."/>
            <person name="Gonzalez J."/>
            <person name="Henrissat B."/>
            <person name="Kuo A."/>
            <person name="Liang C."/>
            <person name="Lipzen A."/>
            <person name="Lutzoni F."/>
            <person name="Magnuson J."/>
            <person name="Mondo S."/>
            <person name="Nolan M."/>
            <person name="Ohm R."/>
            <person name="Pangilinan J."/>
            <person name="Park H.-J."/>
            <person name="Ramirez L."/>
            <person name="Alfaro M."/>
            <person name="Sun H."/>
            <person name="Tritt A."/>
            <person name="Yoshinaga Y."/>
            <person name="Zwiers L.-H."/>
            <person name="Turgeon B."/>
            <person name="Goodwin S."/>
            <person name="Spatafora J."/>
            <person name="Crous P."/>
            <person name="Grigoriev I."/>
        </authorList>
    </citation>
    <scope>NUCLEOTIDE SEQUENCE</scope>
    <source>
        <strain evidence="7">CBS 101060</strain>
    </source>
</reference>
<sequence length="906" mass="101486">MVDEKHVYKEYESLPIPTYEEATSSRPPSSQSRLGPEEVSDDAERQGLLGRDSSGTHPRRRDGYHPPTVQSVRSSVDSDLYLPEVTPPSDDEDEDEDEALRRDMEELEVLDPEDSETAAQRRARLRRTFSKRISSITMTLSSIHFPSFRSFRIPFPSISFDIISSRLPYIPDEYRPGWSVLARLFGLFVLVSAIYALLVVEIMPSQYGGLGQPFNSEWVRGFAQSNIDLGRIRDNLKHISSFDHVAGSEGSLYLARWIEGLFKDGHMDVYGLEDYAVYLNYPKEGGRRVAIIDPPELAWEAKIEEESVYINPTPQQKQTMVFHGHSKSGNVKGPLIYANYGSREDFKLLKDHGINVTGSVVLVRYYGTQGDRALKVKAAELAGAIGCIIYSDPEQDGFGKGDVWPTGRWRPSDSVQRGAVSLMSWVIGDVLTPGWASRGDVERLSKENNPGLVNIPSIPLAWRDAQRLLSVLKGHGEEVPIEWVGGIPDIDEFWSGDQTSPIVQLKNEQDEIEKQPIYNVLGVIEGLETKAKKIVVGNHRDSWCFGAADPGSGTAVMLEVVAILGLLREQGWRPLRTIEFASWDAEEYNLIGSTEHVEENIEDLRANGVAYLNVDVGVVGNKFRASASPIFKRALLRVLDRVGDPFKNKTLKTIWEESDSRLEGLGAGSDYVAFQSMAGTSSIDFGFDGPGYPYHSCYETFEWMETFGDPGFIYHGTLAEVWILLILELSQEPIIPFDLKTYASAVTGYINDMEQYANSKGAPWEPDEHGTKFDTTKLVQAATKFKKTAKEFENWQDYWYGQVYGRAGLESNALAMERVMHNSRMTDFESNLLDLPKSGSDNQKHGVPGREQFKHILFAPQTWSGYDEAYFPAIRDAIDAQDWKAAQAQLEKAADILANAADKLLH</sequence>
<feature type="transmembrane region" description="Helical" evidence="3">
    <location>
        <begin position="180"/>
        <end position="200"/>
    </location>
</feature>
<keyword evidence="7" id="KW-0645">Protease</keyword>
<dbReference type="CDD" id="cd02121">
    <property type="entry name" value="PA_GCPII_like"/>
    <property type="match status" value="1"/>
</dbReference>
<proteinExistence type="inferred from homology"/>
<name>A0A9P4VNG9_9PEZI</name>
<dbReference type="CDD" id="cd08022">
    <property type="entry name" value="M28_PSMA_like"/>
    <property type="match status" value="1"/>
</dbReference>
<dbReference type="InterPro" id="IPR003137">
    <property type="entry name" value="PA_domain"/>
</dbReference>
<dbReference type="InterPro" id="IPR007484">
    <property type="entry name" value="Peptidase_M28"/>
</dbReference>
<dbReference type="Gene3D" id="1.20.930.40">
    <property type="entry name" value="Transferrin receptor-like, dimerisation domain"/>
    <property type="match status" value="1"/>
</dbReference>
<evidence type="ECO:0000259" key="4">
    <source>
        <dbReference type="Pfam" id="PF02225"/>
    </source>
</evidence>